<gene>
    <name evidence="7" type="ORF">RHIMIDRAFT_252028</name>
</gene>
<evidence type="ECO:0000313" key="8">
    <source>
        <dbReference type="Proteomes" id="UP000242254"/>
    </source>
</evidence>
<dbReference type="GO" id="GO:0008270">
    <property type="term" value="F:zinc ion binding"/>
    <property type="evidence" value="ECO:0007669"/>
    <property type="project" value="InterPro"/>
</dbReference>
<evidence type="ECO:0000256" key="2">
    <source>
        <dbReference type="ARBA" id="ARBA00022723"/>
    </source>
</evidence>
<evidence type="ECO:0000259" key="6">
    <source>
        <dbReference type="SMART" id="SM00906"/>
    </source>
</evidence>
<dbReference type="PANTHER" id="PTHR46910">
    <property type="entry name" value="TRANSCRIPTION FACTOR PDR1"/>
    <property type="match status" value="1"/>
</dbReference>
<organism evidence="7 8">
    <name type="scientific">Rhizopus microsporus ATCC 52813</name>
    <dbReference type="NCBI Taxonomy" id="1340429"/>
    <lineage>
        <taxon>Eukaryota</taxon>
        <taxon>Fungi</taxon>
        <taxon>Fungi incertae sedis</taxon>
        <taxon>Mucoromycota</taxon>
        <taxon>Mucoromycotina</taxon>
        <taxon>Mucoromycetes</taxon>
        <taxon>Mucorales</taxon>
        <taxon>Mucorineae</taxon>
        <taxon>Rhizopodaceae</taxon>
        <taxon>Rhizopus</taxon>
    </lineage>
</organism>
<keyword evidence="3" id="KW-0238">DNA-binding</keyword>
<evidence type="ECO:0000256" key="4">
    <source>
        <dbReference type="ARBA" id="ARBA00023242"/>
    </source>
</evidence>
<dbReference type="PANTHER" id="PTHR46910:SF3">
    <property type="entry name" value="HALOTOLERANCE PROTEIN 9-RELATED"/>
    <property type="match status" value="1"/>
</dbReference>
<feature type="region of interest" description="Disordered" evidence="5">
    <location>
        <begin position="646"/>
        <end position="689"/>
    </location>
</feature>
<dbReference type="GeneID" id="35441907"/>
<accession>A0A2G4STZ5</accession>
<dbReference type="CDD" id="cd12148">
    <property type="entry name" value="fungal_TF_MHR"/>
    <property type="match status" value="1"/>
</dbReference>
<dbReference type="InterPro" id="IPR050987">
    <property type="entry name" value="AtrR-like"/>
</dbReference>
<dbReference type="GO" id="GO:0005634">
    <property type="term" value="C:nucleus"/>
    <property type="evidence" value="ECO:0007669"/>
    <property type="project" value="UniProtKB-SubCell"/>
</dbReference>
<comment type="subcellular location">
    <subcellularLocation>
        <location evidence="1">Nucleus</location>
    </subcellularLocation>
</comment>
<name>A0A2G4STZ5_RHIZD</name>
<dbReference type="GO" id="GO:0006351">
    <property type="term" value="P:DNA-templated transcription"/>
    <property type="evidence" value="ECO:0007669"/>
    <property type="project" value="InterPro"/>
</dbReference>
<dbReference type="Proteomes" id="UP000242254">
    <property type="component" value="Unassembled WGS sequence"/>
</dbReference>
<reference evidence="7 8" key="1">
    <citation type="journal article" date="2016" name="Proc. Natl. Acad. Sci. U.S.A.">
        <title>Lipid metabolic changes in an early divergent fungus govern the establishment of a mutualistic symbiosis with endobacteria.</title>
        <authorList>
            <person name="Lastovetsky O.A."/>
            <person name="Gaspar M.L."/>
            <person name="Mondo S.J."/>
            <person name="LaButti K.M."/>
            <person name="Sandor L."/>
            <person name="Grigoriev I.V."/>
            <person name="Henry S.A."/>
            <person name="Pawlowska T.E."/>
        </authorList>
    </citation>
    <scope>NUCLEOTIDE SEQUENCE [LARGE SCALE GENOMIC DNA]</scope>
    <source>
        <strain evidence="7 8">ATCC 52813</strain>
    </source>
</reference>
<dbReference type="AlphaFoldDB" id="A0A2G4STZ5"/>
<evidence type="ECO:0000256" key="1">
    <source>
        <dbReference type="ARBA" id="ARBA00004123"/>
    </source>
</evidence>
<dbReference type="GO" id="GO:0003677">
    <property type="term" value="F:DNA binding"/>
    <property type="evidence" value="ECO:0007669"/>
    <property type="project" value="UniProtKB-KW"/>
</dbReference>
<evidence type="ECO:0000313" key="7">
    <source>
        <dbReference type="EMBL" id="PHZ12258.1"/>
    </source>
</evidence>
<dbReference type="InterPro" id="IPR007219">
    <property type="entry name" value="XnlR_reg_dom"/>
</dbReference>
<dbReference type="Pfam" id="PF04082">
    <property type="entry name" value="Fungal_trans"/>
    <property type="match status" value="1"/>
</dbReference>
<feature type="compositionally biased region" description="Polar residues" evidence="5">
    <location>
        <begin position="673"/>
        <end position="682"/>
    </location>
</feature>
<dbReference type="GO" id="GO:0003700">
    <property type="term" value="F:DNA-binding transcription factor activity"/>
    <property type="evidence" value="ECO:0007669"/>
    <property type="project" value="InterPro"/>
</dbReference>
<feature type="domain" description="Xylanolytic transcriptional activator regulatory" evidence="6">
    <location>
        <begin position="318"/>
        <end position="391"/>
    </location>
</feature>
<dbReference type="SMART" id="SM00906">
    <property type="entry name" value="Fungal_trans"/>
    <property type="match status" value="1"/>
</dbReference>
<proteinExistence type="predicted"/>
<dbReference type="EMBL" id="KZ303850">
    <property type="protein sequence ID" value="PHZ12258.1"/>
    <property type="molecule type" value="Genomic_DNA"/>
</dbReference>
<protein>
    <recommendedName>
        <fullName evidence="6">Xylanolytic transcriptional activator regulatory domain-containing protein</fullName>
    </recommendedName>
</protein>
<evidence type="ECO:0000256" key="5">
    <source>
        <dbReference type="SAM" id="MobiDB-lite"/>
    </source>
</evidence>
<evidence type="ECO:0000256" key="3">
    <source>
        <dbReference type="ARBA" id="ARBA00023125"/>
    </source>
</evidence>
<feature type="compositionally biased region" description="Basic residues" evidence="5">
    <location>
        <begin position="656"/>
        <end position="665"/>
    </location>
</feature>
<dbReference type="RefSeq" id="XP_023465966.1">
    <property type="nucleotide sequence ID" value="XM_023610917.1"/>
</dbReference>
<keyword evidence="8" id="KW-1185">Reference proteome</keyword>
<keyword evidence="2" id="KW-0479">Metal-binding</keyword>
<sequence>MHLAYQKISLERYELGTTYIWSDPAVTKIMLYFILEAMPVGSCILSSEGCTYDLPVRKRGPPVGYTNAIMSKIRRIEAILSKTQHNDQNKNNSNDDNDVSKDPIKEVIQRRFFKEQEGKNSNNGFSLDKNLFINLTRTFLPYGVYLQENESKERLIIRKLEYADLDKEFDSIEDAVTAAVIESKSSIKSIEDWVQSIAGIDKDLSDRLLKVYFACIHPVVPVLNKKAFLQEYRGIGSSFPFAPLLLAVYISAISYLQVCERFGDAEVLNDGKPWNYPKDILRQLYDRVIQYTIKRSGSSIHVAQAAVLVQICPYQGLRWEKHSFVNTGCQDLGLYRSSDILNIPQDEKETRRRVWWSVYMLDRWYAAEIGRSANTLDEDCNELYPSEYADYDEVMDIMTEKDQHLPRFPSLDEKTAQQYKSKNIPLYRSFVHMIKLSRILSTVLHNLYTPRARQHCKEHGSDAIISRIDNELSSWRASFPPLSEIVSANQSNSSNKAHNDVISTSGIICLAYYTLLILLHRTFITISRDSSANAKISAQTSLAICTNAATKIVEISEKMNYKDFLLISWSYVFYPITTATFIHIFNACNPEKTVSQYAKSNLLRSLAIIDKLSTALSSKEEDEISIRKNILKSKLCSEDPEFAQKLQSQNKDTNLRKKATKKKRVDKTCKNSRGPSPSNSLSELKESPDQATSIVTDGLEWLDGLYTSSQQNIQQGVFPMPSNLIMDYSTQQQQPLDMHSIRQFGFNTTDQGLTLQSHTNYLLYNESAQDPLQAVPIHNIAPSLLYDSNLLSFNASNLADQTNISNVNMLTDINCFPGDTRTNNAVQHAPLIYHNSMEFFGNDLNSSFWGVPDDMNLSSLYNYIFLS</sequence>
<dbReference type="STRING" id="1340429.A0A2G4STZ5"/>
<keyword evidence="4" id="KW-0539">Nucleus</keyword>